<keyword evidence="5" id="KW-0963">Cytoplasm</keyword>
<evidence type="ECO:0000256" key="3">
    <source>
        <dbReference type="ARBA" id="ARBA00009466"/>
    </source>
</evidence>
<comment type="caution">
    <text evidence="8">The sequence shown here is derived from an EMBL/GenBank/DDBJ whole genome shotgun (WGS) entry which is preliminary data.</text>
</comment>
<dbReference type="AlphaFoldDB" id="A0AA88WMV5"/>
<evidence type="ECO:0000256" key="6">
    <source>
        <dbReference type="ARBA" id="ARBA00022927"/>
    </source>
</evidence>
<proteinExistence type="inferred from homology"/>
<organism evidence="8 9">
    <name type="scientific">Escallonia herrerae</name>
    <dbReference type="NCBI Taxonomy" id="1293975"/>
    <lineage>
        <taxon>Eukaryota</taxon>
        <taxon>Viridiplantae</taxon>
        <taxon>Streptophyta</taxon>
        <taxon>Embryophyta</taxon>
        <taxon>Tracheophyta</taxon>
        <taxon>Spermatophyta</taxon>
        <taxon>Magnoliopsida</taxon>
        <taxon>eudicotyledons</taxon>
        <taxon>Gunneridae</taxon>
        <taxon>Pentapetalae</taxon>
        <taxon>asterids</taxon>
        <taxon>campanulids</taxon>
        <taxon>Escalloniales</taxon>
        <taxon>Escalloniaceae</taxon>
        <taxon>Escallonia</taxon>
    </lineage>
</organism>
<evidence type="ECO:0000256" key="2">
    <source>
        <dbReference type="ARBA" id="ARBA00004496"/>
    </source>
</evidence>
<comment type="similarity">
    <text evidence="3">Belongs to the exportin family.</text>
</comment>
<dbReference type="EMBL" id="JAVXUP010000383">
    <property type="protein sequence ID" value="KAK3029299.1"/>
    <property type="molecule type" value="Genomic_DNA"/>
</dbReference>
<evidence type="ECO:0000256" key="7">
    <source>
        <dbReference type="ARBA" id="ARBA00023242"/>
    </source>
</evidence>
<accession>A0AA88WMV5</accession>
<dbReference type="Proteomes" id="UP001188597">
    <property type="component" value="Unassembled WGS sequence"/>
</dbReference>
<protein>
    <submittedName>
        <fullName evidence="8">Uncharacterized protein</fullName>
    </submittedName>
</protein>
<gene>
    <name evidence="8" type="ORF">RJ639_040135</name>
</gene>
<evidence type="ECO:0000256" key="4">
    <source>
        <dbReference type="ARBA" id="ARBA00022448"/>
    </source>
</evidence>
<dbReference type="GO" id="GO:0005049">
    <property type="term" value="F:nuclear export signal receptor activity"/>
    <property type="evidence" value="ECO:0007669"/>
    <property type="project" value="InterPro"/>
</dbReference>
<evidence type="ECO:0000256" key="5">
    <source>
        <dbReference type="ARBA" id="ARBA00022490"/>
    </source>
</evidence>
<dbReference type="PANTHER" id="PTHR12596">
    <property type="entry name" value="EXPORTIN 4,7-RELATED"/>
    <property type="match status" value="1"/>
</dbReference>
<dbReference type="PANTHER" id="PTHR12596:SF1">
    <property type="entry name" value="EXPORTIN-4"/>
    <property type="match status" value="1"/>
</dbReference>
<sequence>MVVAAQRAMLQAMVEAASFLVPSMSVVMARLEIPVIKARAGGAEVIKIPVAMAVFPLETDSWRCLANTFANDRSLFSLNATHQRSLAQSLVLSASGMTTSEASNQYVRDLMGHMTAYLVELSGKNDLKDVAQQPGVILLVTCLLERLRGGASASEPQTQKAIYEMGFTAMNPVLIFLEVYKHEISTEPSFVPGTGLDKTSGTVDVAESSGQQVIGFCSAKIKSAVVYLLLKFVVDWVDAQIIYLEAEETIVVINFCMRLLQLYSSHNIGRMSLSLSSSLLSEANTEKYKDLRALLQLLSNLCTKDLVYFSSDPIEAHGTNISQACTSCVLFQRNFHTSSAPLL</sequence>
<comment type="subcellular location">
    <subcellularLocation>
        <location evidence="2">Cytoplasm</location>
    </subcellularLocation>
    <subcellularLocation>
        <location evidence="1">Nucleus</location>
    </subcellularLocation>
</comment>
<keyword evidence="9" id="KW-1185">Reference proteome</keyword>
<evidence type="ECO:0000256" key="1">
    <source>
        <dbReference type="ARBA" id="ARBA00004123"/>
    </source>
</evidence>
<dbReference type="InterPro" id="IPR044189">
    <property type="entry name" value="XPO4/7-like"/>
</dbReference>
<dbReference type="GO" id="GO:0006611">
    <property type="term" value="P:protein export from nucleus"/>
    <property type="evidence" value="ECO:0007669"/>
    <property type="project" value="TreeGrafter"/>
</dbReference>
<dbReference type="GO" id="GO:0005643">
    <property type="term" value="C:nuclear pore"/>
    <property type="evidence" value="ECO:0007669"/>
    <property type="project" value="TreeGrafter"/>
</dbReference>
<keyword evidence="4" id="KW-0813">Transport</keyword>
<keyword evidence="6" id="KW-0653">Protein transport</keyword>
<name>A0AA88WMV5_9ASTE</name>
<reference evidence="8" key="1">
    <citation type="submission" date="2022-12" db="EMBL/GenBank/DDBJ databases">
        <title>Draft genome assemblies for two species of Escallonia (Escalloniales).</title>
        <authorList>
            <person name="Chanderbali A."/>
            <person name="Dervinis C."/>
            <person name="Anghel I."/>
            <person name="Soltis D."/>
            <person name="Soltis P."/>
            <person name="Zapata F."/>
        </authorList>
    </citation>
    <scope>NUCLEOTIDE SEQUENCE</scope>
    <source>
        <strain evidence="8">UCBG64.0493</strain>
        <tissue evidence="8">Leaf</tissue>
    </source>
</reference>
<evidence type="ECO:0000313" key="8">
    <source>
        <dbReference type="EMBL" id="KAK3029299.1"/>
    </source>
</evidence>
<evidence type="ECO:0000313" key="9">
    <source>
        <dbReference type="Proteomes" id="UP001188597"/>
    </source>
</evidence>
<keyword evidence="7" id="KW-0539">Nucleus</keyword>
<dbReference type="GO" id="GO:0005737">
    <property type="term" value="C:cytoplasm"/>
    <property type="evidence" value="ECO:0007669"/>
    <property type="project" value="UniProtKB-SubCell"/>
</dbReference>